<dbReference type="RefSeq" id="WP_277833474.1">
    <property type="nucleotide sequence ID" value="NZ_JARQZE010000008.1"/>
</dbReference>
<dbReference type="SUPFAM" id="SSF56935">
    <property type="entry name" value="Porins"/>
    <property type="match status" value="1"/>
</dbReference>
<dbReference type="Proteomes" id="UP001597158">
    <property type="component" value="Unassembled WGS sequence"/>
</dbReference>
<sequence>MQKKLIALAVAGLVSAPAFAQSNVTIYGVADAYMAFGSHGANDLSAVNSGGLSGSRLGFRGAEDLGNGLKAVFTFEQGYNVDDGTGLGGNSRQSFVGLSGGFGTVSLGRQYAPGFDHVVDAFGNSGILSPQSILAAGTGSSIDAGGDARWNNSIAYNGSFSGLKVRAIYSMDAVELAPKEGNDDAVGLGLDYSNGPLRVAAVYQLLQDTAEDQKEWSIGASYNFGVLTLAANYQDAKSIGHVKGNDSDIWQIGVVVPVSAAGNVHVGYGQADVDAVNAKAKSYSIAYTHALSKRTTAYAGFNRTDNGNGLAYGVVGAPTGVTGKDSDVFAVGMRHTF</sequence>
<keyword evidence="14" id="KW-1185">Reference proteome</keyword>
<feature type="signal peptide" evidence="11">
    <location>
        <begin position="1"/>
        <end position="20"/>
    </location>
</feature>
<dbReference type="Gene3D" id="2.40.160.10">
    <property type="entry name" value="Porin"/>
    <property type="match status" value="1"/>
</dbReference>
<dbReference type="CDD" id="cd00342">
    <property type="entry name" value="gram_neg_porins"/>
    <property type="match status" value="1"/>
</dbReference>
<protein>
    <submittedName>
        <fullName evidence="13">Porin</fullName>
    </submittedName>
</protein>
<name>A0ABW3WFG6_9RHOO</name>
<keyword evidence="8" id="KW-0626">Porin</keyword>
<gene>
    <name evidence="13" type="ORF">ACFQ4M_07835</name>
</gene>
<proteinExistence type="predicted"/>
<feature type="chain" id="PRO_5047422907" evidence="11">
    <location>
        <begin position="21"/>
        <end position="337"/>
    </location>
</feature>
<comment type="caution">
    <text evidence="13">The sequence shown here is derived from an EMBL/GenBank/DDBJ whole genome shotgun (WGS) entry which is preliminary data.</text>
</comment>
<evidence type="ECO:0000256" key="11">
    <source>
        <dbReference type="SAM" id="SignalP"/>
    </source>
</evidence>
<dbReference type="PANTHER" id="PTHR34501">
    <property type="entry name" value="PROTEIN YDDL-RELATED"/>
    <property type="match status" value="1"/>
</dbReference>
<reference evidence="14" key="1">
    <citation type="journal article" date="2019" name="Int. J. Syst. Evol. Microbiol.">
        <title>The Global Catalogue of Microorganisms (GCM) 10K type strain sequencing project: providing services to taxonomists for standard genome sequencing and annotation.</title>
        <authorList>
            <consortium name="The Broad Institute Genomics Platform"/>
            <consortium name="The Broad Institute Genome Sequencing Center for Infectious Disease"/>
            <person name="Wu L."/>
            <person name="Ma J."/>
        </authorList>
    </citation>
    <scope>NUCLEOTIDE SEQUENCE [LARGE SCALE GENOMIC DNA]</scope>
    <source>
        <strain evidence="14">CCUG 48884</strain>
    </source>
</reference>
<accession>A0ABW3WFG6</accession>
<keyword evidence="7" id="KW-0406">Ion transport</keyword>
<evidence type="ECO:0000256" key="7">
    <source>
        <dbReference type="ARBA" id="ARBA00023065"/>
    </source>
</evidence>
<keyword evidence="4" id="KW-1134">Transmembrane beta strand</keyword>
<evidence type="ECO:0000256" key="10">
    <source>
        <dbReference type="ARBA" id="ARBA00023237"/>
    </source>
</evidence>
<dbReference type="PRINTS" id="PR00182">
    <property type="entry name" value="ECOLNEIPORIN"/>
</dbReference>
<evidence type="ECO:0000313" key="14">
    <source>
        <dbReference type="Proteomes" id="UP001597158"/>
    </source>
</evidence>
<dbReference type="Pfam" id="PF13609">
    <property type="entry name" value="Porin_4"/>
    <property type="match status" value="1"/>
</dbReference>
<organism evidence="13 14">
    <name type="scientific">Thauera mechernichensis</name>
    <dbReference type="NCBI Taxonomy" id="82788"/>
    <lineage>
        <taxon>Bacteria</taxon>
        <taxon>Pseudomonadati</taxon>
        <taxon>Pseudomonadota</taxon>
        <taxon>Betaproteobacteria</taxon>
        <taxon>Rhodocyclales</taxon>
        <taxon>Zoogloeaceae</taxon>
        <taxon>Thauera</taxon>
    </lineage>
</organism>
<keyword evidence="5" id="KW-0812">Transmembrane</keyword>
<keyword evidence="9" id="KW-0472">Membrane</keyword>
<dbReference type="EMBL" id="JBHTMC010000014">
    <property type="protein sequence ID" value="MFD1263493.1"/>
    <property type="molecule type" value="Genomic_DNA"/>
</dbReference>
<dbReference type="InterPro" id="IPR023614">
    <property type="entry name" value="Porin_dom_sf"/>
</dbReference>
<dbReference type="InterPro" id="IPR033900">
    <property type="entry name" value="Gram_neg_porin_domain"/>
</dbReference>
<keyword evidence="10" id="KW-0998">Cell outer membrane</keyword>
<dbReference type="InterPro" id="IPR001702">
    <property type="entry name" value="Porin_Gram-ve"/>
</dbReference>
<evidence type="ECO:0000256" key="9">
    <source>
        <dbReference type="ARBA" id="ARBA00023136"/>
    </source>
</evidence>
<dbReference type="InterPro" id="IPR002299">
    <property type="entry name" value="Porin_Neis"/>
</dbReference>
<keyword evidence="6 11" id="KW-0732">Signal</keyword>
<comment type="subunit">
    <text evidence="2">Homotrimer.</text>
</comment>
<dbReference type="PRINTS" id="PR00184">
    <property type="entry name" value="NEISSPPORIN"/>
</dbReference>
<keyword evidence="3" id="KW-0813">Transport</keyword>
<comment type="subcellular location">
    <subcellularLocation>
        <location evidence="1">Cell outer membrane</location>
        <topology evidence="1">Multi-pass membrane protein</topology>
    </subcellularLocation>
</comment>
<evidence type="ECO:0000256" key="4">
    <source>
        <dbReference type="ARBA" id="ARBA00022452"/>
    </source>
</evidence>
<evidence type="ECO:0000256" key="3">
    <source>
        <dbReference type="ARBA" id="ARBA00022448"/>
    </source>
</evidence>
<dbReference type="PANTHER" id="PTHR34501:SF9">
    <property type="entry name" value="MAJOR OUTER MEMBRANE PROTEIN P.IA"/>
    <property type="match status" value="1"/>
</dbReference>
<evidence type="ECO:0000313" key="13">
    <source>
        <dbReference type="EMBL" id="MFD1263493.1"/>
    </source>
</evidence>
<evidence type="ECO:0000256" key="8">
    <source>
        <dbReference type="ARBA" id="ARBA00023114"/>
    </source>
</evidence>
<feature type="domain" description="Porin" evidence="12">
    <location>
        <begin position="7"/>
        <end position="308"/>
    </location>
</feature>
<evidence type="ECO:0000256" key="1">
    <source>
        <dbReference type="ARBA" id="ARBA00004571"/>
    </source>
</evidence>
<evidence type="ECO:0000256" key="6">
    <source>
        <dbReference type="ARBA" id="ARBA00022729"/>
    </source>
</evidence>
<evidence type="ECO:0000256" key="5">
    <source>
        <dbReference type="ARBA" id="ARBA00022692"/>
    </source>
</evidence>
<evidence type="ECO:0000256" key="2">
    <source>
        <dbReference type="ARBA" id="ARBA00011233"/>
    </source>
</evidence>
<evidence type="ECO:0000259" key="12">
    <source>
        <dbReference type="Pfam" id="PF13609"/>
    </source>
</evidence>
<dbReference type="InterPro" id="IPR050298">
    <property type="entry name" value="Gram-neg_bact_OMP"/>
</dbReference>